<dbReference type="InterPro" id="IPR008630">
    <property type="entry name" value="Glyco_trans_34"/>
</dbReference>
<keyword evidence="5" id="KW-1185">Reference proteome</keyword>
<proteinExistence type="inferred from homology"/>
<dbReference type="GO" id="GO:0006487">
    <property type="term" value="P:protein N-linked glycosylation"/>
    <property type="evidence" value="ECO:0007669"/>
    <property type="project" value="TreeGrafter"/>
</dbReference>
<dbReference type="AlphaFoldDB" id="A0A9P4IJA3"/>
<comment type="similarity">
    <text evidence="1">Belongs to the glycosyltransferase 34 family.</text>
</comment>
<gene>
    <name evidence="4" type="ORF">NA57DRAFT_26484</name>
</gene>
<keyword evidence="2" id="KW-0328">Glycosyltransferase</keyword>
<dbReference type="PANTHER" id="PTHR31306:SF4">
    <property type="entry name" value="ALPHA-1,2-GALACTOSYLTRANSFERASE"/>
    <property type="match status" value="1"/>
</dbReference>
<sequence length="244" mass="28108">PRPEQFVVLTASDGGGHNGGIENIMENALTNRQEYCDAHGYICHWVDVSRFDMDGAHPVWKKLPAIIETFQTYPDVQWVWMLDLDAIIMSPEIDIVQQLLSHSGMQQQLKKDQQIKRTPYFTPHEIDPRNIDLLMAQDHGNLNAGSFLVRRSEFSQWLLDMWTDPVFIKKADFGGAEQDAIIHFARSHPTVRKHLGIVPLRSIQSWLVSGEEMGWHKGDLVVHFAGCWVKNHCVQNWNKMWAQK</sequence>
<evidence type="ECO:0000256" key="2">
    <source>
        <dbReference type="ARBA" id="ARBA00022676"/>
    </source>
</evidence>
<reference evidence="4" key="1">
    <citation type="journal article" date="2020" name="Stud. Mycol.">
        <title>101 Dothideomycetes genomes: a test case for predicting lifestyles and emergence of pathogens.</title>
        <authorList>
            <person name="Haridas S."/>
            <person name="Albert R."/>
            <person name="Binder M."/>
            <person name="Bloem J."/>
            <person name="Labutti K."/>
            <person name="Salamov A."/>
            <person name="Andreopoulos B."/>
            <person name="Baker S."/>
            <person name="Barry K."/>
            <person name="Bills G."/>
            <person name="Bluhm B."/>
            <person name="Cannon C."/>
            <person name="Castanera R."/>
            <person name="Culley D."/>
            <person name="Daum C."/>
            <person name="Ezra D."/>
            <person name="Gonzalez J."/>
            <person name="Henrissat B."/>
            <person name="Kuo A."/>
            <person name="Liang C."/>
            <person name="Lipzen A."/>
            <person name="Lutzoni F."/>
            <person name="Magnuson J."/>
            <person name="Mondo S."/>
            <person name="Nolan M."/>
            <person name="Ohm R."/>
            <person name="Pangilinan J."/>
            <person name="Park H.-J."/>
            <person name="Ramirez L."/>
            <person name="Alfaro M."/>
            <person name="Sun H."/>
            <person name="Tritt A."/>
            <person name="Yoshinaga Y."/>
            <person name="Zwiers L.-H."/>
            <person name="Turgeon B."/>
            <person name="Goodwin S."/>
            <person name="Spatafora J."/>
            <person name="Crous P."/>
            <person name="Grigoriev I."/>
        </authorList>
    </citation>
    <scope>NUCLEOTIDE SEQUENCE</scope>
    <source>
        <strain evidence="4">CBS 133067</strain>
    </source>
</reference>
<dbReference type="Pfam" id="PF05637">
    <property type="entry name" value="Glyco_transf_34"/>
    <property type="match status" value="1"/>
</dbReference>
<evidence type="ECO:0000256" key="1">
    <source>
        <dbReference type="ARBA" id="ARBA00005664"/>
    </source>
</evidence>
<dbReference type="GO" id="GO:0016757">
    <property type="term" value="F:glycosyltransferase activity"/>
    <property type="evidence" value="ECO:0007669"/>
    <property type="project" value="UniProtKB-KW"/>
</dbReference>
<evidence type="ECO:0000313" key="4">
    <source>
        <dbReference type="EMBL" id="KAF2102605.1"/>
    </source>
</evidence>
<name>A0A9P4IJA3_9PEZI</name>
<dbReference type="OrthoDB" id="205108at2759"/>
<dbReference type="EMBL" id="ML978122">
    <property type="protein sequence ID" value="KAF2102605.1"/>
    <property type="molecule type" value="Genomic_DNA"/>
</dbReference>
<keyword evidence="3 4" id="KW-0808">Transferase</keyword>
<evidence type="ECO:0000256" key="3">
    <source>
        <dbReference type="ARBA" id="ARBA00022679"/>
    </source>
</evidence>
<protein>
    <submittedName>
        <fullName evidence="4">Galactosyl transferase</fullName>
    </submittedName>
</protein>
<organism evidence="4 5">
    <name type="scientific">Rhizodiscina lignyota</name>
    <dbReference type="NCBI Taxonomy" id="1504668"/>
    <lineage>
        <taxon>Eukaryota</taxon>
        <taxon>Fungi</taxon>
        <taxon>Dikarya</taxon>
        <taxon>Ascomycota</taxon>
        <taxon>Pezizomycotina</taxon>
        <taxon>Dothideomycetes</taxon>
        <taxon>Pleosporomycetidae</taxon>
        <taxon>Aulographales</taxon>
        <taxon>Rhizodiscinaceae</taxon>
        <taxon>Rhizodiscina</taxon>
    </lineage>
</organism>
<dbReference type="GO" id="GO:0000139">
    <property type="term" value="C:Golgi membrane"/>
    <property type="evidence" value="ECO:0007669"/>
    <property type="project" value="TreeGrafter"/>
</dbReference>
<comment type="caution">
    <text evidence="4">The sequence shown here is derived from an EMBL/GenBank/DDBJ whole genome shotgun (WGS) entry which is preliminary data.</text>
</comment>
<feature type="non-terminal residue" evidence="4">
    <location>
        <position position="244"/>
    </location>
</feature>
<evidence type="ECO:0000313" key="5">
    <source>
        <dbReference type="Proteomes" id="UP000799772"/>
    </source>
</evidence>
<accession>A0A9P4IJA3</accession>
<feature type="non-terminal residue" evidence="4">
    <location>
        <position position="1"/>
    </location>
</feature>
<dbReference type="Proteomes" id="UP000799772">
    <property type="component" value="Unassembled WGS sequence"/>
</dbReference>
<dbReference type="SUPFAM" id="SSF53448">
    <property type="entry name" value="Nucleotide-diphospho-sugar transferases"/>
    <property type="match status" value="1"/>
</dbReference>
<dbReference type="Gene3D" id="3.90.550.10">
    <property type="entry name" value="Spore Coat Polysaccharide Biosynthesis Protein SpsA, Chain A"/>
    <property type="match status" value="1"/>
</dbReference>
<dbReference type="PANTHER" id="PTHR31306">
    <property type="entry name" value="ALPHA-1,6-MANNOSYLTRANSFERASE MNN11-RELATED"/>
    <property type="match status" value="1"/>
</dbReference>
<dbReference type="InterPro" id="IPR029044">
    <property type="entry name" value="Nucleotide-diphossugar_trans"/>
</dbReference>